<dbReference type="Gene3D" id="3.40.50.2300">
    <property type="match status" value="2"/>
</dbReference>
<keyword evidence="2 5" id="KW-0238">DNA-binding</keyword>
<dbReference type="Gene3D" id="1.10.260.40">
    <property type="entry name" value="lambda repressor-like DNA-binding domains"/>
    <property type="match status" value="1"/>
</dbReference>
<feature type="domain" description="HTH lacI-type" evidence="4">
    <location>
        <begin position="10"/>
        <end position="64"/>
    </location>
</feature>
<dbReference type="Pfam" id="PF13377">
    <property type="entry name" value="Peripla_BP_3"/>
    <property type="match status" value="1"/>
</dbReference>
<dbReference type="PROSITE" id="PS50932">
    <property type="entry name" value="HTH_LACI_2"/>
    <property type="match status" value="1"/>
</dbReference>
<dbReference type="PANTHER" id="PTHR30146">
    <property type="entry name" value="LACI-RELATED TRANSCRIPTIONAL REPRESSOR"/>
    <property type="match status" value="1"/>
</dbReference>
<gene>
    <name evidence="5" type="ORF">GCM10025760_11020</name>
</gene>
<dbReference type="CDD" id="cd01574">
    <property type="entry name" value="PBP1_LacI"/>
    <property type="match status" value="1"/>
</dbReference>
<dbReference type="CDD" id="cd01392">
    <property type="entry name" value="HTH_LacI"/>
    <property type="match status" value="1"/>
</dbReference>
<reference evidence="6" key="1">
    <citation type="journal article" date="2019" name="Int. J. Syst. Evol. Microbiol.">
        <title>The Global Catalogue of Microorganisms (GCM) 10K type strain sequencing project: providing services to taxonomists for standard genome sequencing and annotation.</title>
        <authorList>
            <consortium name="The Broad Institute Genomics Platform"/>
            <consortium name="The Broad Institute Genome Sequencing Center for Infectious Disease"/>
            <person name="Wu L."/>
            <person name="Ma J."/>
        </authorList>
    </citation>
    <scope>NUCLEOTIDE SEQUENCE [LARGE SCALE GENOMIC DNA]</scope>
    <source>
        <strain evidence="6">JCM 18959</strain>
    </source>
</reference>
<dbReference type="PROSITE" id="PS00356">
    <property type="entry name" value="HTH_LACI_1"/>
    <property type="match status" value="1"/>
</dbReference>
<evidence type="ECO:0000313" key="5">
    <source>
        <dbReference type="EMBL" id="GAA5088523.1"/>
    </source>
</evidence>
<dbReference type="Pfam" id="PF00356">
    <property type="entry name" value="LacI"/>
    <property type="match status" value="1"/>
</dbReference>
<sequence>MSRARPDRPATIYDVAKAAGVSHQTVSKVLRGLGGMREETRERVAAEIQRLNYRPNAGARALARSQRRRIGVVGYETFESSTSKVLRGISEVAEGAGYVLEIVTVDPLGAVDEIASALEQINATDVAGVLATSPTSNVREALERIRFRMPVFLDVNGDADTDPAGTHRSISAGMVMDHLAELGHERVAFVGGPPGWDSATTREAVYLERVAARSLDARILGHGDWSAASGYEAMKDADLQDSTAVFVANDRMALGVLRALDERGLRVPEDLSVVGIDDIPEAAYFSPPLTTVHIDFTQAGHVAAKSLLTLIELPGSAMPVYPRSRLISRASAIPA</sequence>
<evidence type="ECO:0000256" key="2">
    <source>
        <dbReference type="ARBA" id="ARBA00023125"/>
    </source>
</evidence>
<evidence type="ECO:0000313" key="6">
    <source>
        <dbReference type="Proteomes" id="UP001501407"/>
    </source>
</evidence>
<dbReference type="Proteomes" id="UP001501407">
    <property type="component" value="Unassembled WGS sequence"/>
</dbReference>
<evidence type="ECO:0000256" key="3">
    <source>
        <dbReference type="ARBA" id="ARBA00023163"/>
    </source>
</evidence>
<dbReference type="InterPro" id="IPR000843">
    <property type="entry name" value="HTH_LacI"/>
</dbReference>
<evidence type="ECO:0000259" key="4">
    <source>
        <dbReference type="PROSITE" id="PS50932"/>
    </source>
</evidence>
<dbReference type="InterPro" id="IPR028082">
    <property type="entry name" value="Peripla_BP_I"/>
</dbReference>
<dbReference type="RefSeq" id="WP_194412922.1">
    <property type="nucleotide sequence ID" value="NZ_BAABKZ010000001.1"/>
</dbReference>
<keyword evidence="3" id="KW-0804">Transcription</keyword>
<keyword evidence="6" id="KW-1185">Reference proteome</keyword>
<protein>
    <submittedName>
        <fullName evidence="5">LacI family DNA-binding transcriptional regulator</fullName>
    </submittedName>
</protein>
<dbReference type="SUPFAM" id="SSF47413">
    <property type="entry name" value="lambda repressor-like DNA-binding domains"/>
    <property type="match status" value="1"/>
</dbReference>
<dbReference type="InterPro" id="IPR010982">
    <property type="entry name" value="Lambda_DNA-bd_dom_sf"/>
</dbReference>
<keyword evidence="1" id="KW-0805">Transcription regulation</keyword>
<dbReference type="PANTHER" id="PTHR30146:SF153">
    <property type="entry name" value="LACTOSE OPERON REPRESSOR"/>
    <property type="match status" value="1"/>
</dbReference>
<dbReference type="InterPro" id="IPR046335">
    <property type="entry name" value="LacI/GalR-like_sensor"/>
</dbReference>
<evidence type="ECO:0000256" key="1">
    <source>
        <dbReference type="ARBA" id="ARBA00023015"/>
    </source>
</evidence>
<accession>A0ABP9M3D7</accession>
<dbReference type="SUPFAM" id="SSF53822">
    <property type="entry name" value="Periplasmic binding protein-like I"/>
    <property type="match status" value="1"/>
</dbReference>
<organism evidence="5 6">
    <name type="scientific">Microbacterium yannicii</name>
    <dbReference type="NCBI Taxonomy" id="671622"/>
    <lineage>
        <taxon>Bacteria</taxon>
        <taxon>Bacillati</taxon>
        <taxon>Actinomycetota</taxon>
        <taxon>Actinomycetes</taxon>
        <taxon>Micrococcales</taxon>
        <taxon>Microbacteriaceae</taxon>
        <taxon>Microbacterium</taxon>
    </lineage>
</organism>
<dbReference type="SMART" id="SM00354">
    <property type="entry name" value="HTH_LACI"/>
    <property type="match status" value="1"/>
</dbReference>
<dbReference type="EMBL" id="BAABKZ010000001">
    <property type="protein sequence ID" value="GAA5088523.1"/>
    <property type="molecule type" value="Genomic_DNA"/>
</dbReference>
<name>A0ABP9M3D7_9MICO</name>
<comment type="caution">
    <text evidence="5">The sequence shown here is derived from an EMBL/GenBank/DDBJ whole genome shotgun (WGS) entry which is preliminary data.</text>
</comment>
<proteinExistence type="predicted"/>
<dbReference type="GO" id="GO:0003677">
    <property type="term" value="F:DNA binding"/>
    <property type="evidence" value="ECO:0007669"/>
    <property type="project" value="UniProtKB-KW"/>
</dbReference>